<dbReference type="NCBIfam" id="TIGR01499">
    <property type="entry name" value="folC"/>
    <property type="match status" value="1"/>
</dbReference>
<dbReference type="GO" id="GO:0008841">
    <property type="term" value="F:dihydrofolate synthase activity"/>
    <property type="evidence" value="ECO:0007669"/>
    <property type="project" value="UniProtKB-EC"/>
</dbReference>
<dbReference type="GO" id="GO:0046872">
    <property type="term" value="F:metal ion binding"/>
    <property type="evidence" value="ECO:0007669"/>
    <property type="project" value="UniProtKB-KW"/>
</dbReference>
<evidence type="ECO:0000256" key="11">
    <source>
        <dbReference type="ARBA" id="ARBA00022840"/>
    </source>
</evidence>
<dbReference type="EC" id="6.3.2.17" evidence="6"/>
<proteinExistence type="inferred from homology"/>
<evidence type="ECO:0000256" key="2">
    <source>
        <dbReference type="ARBA" id="ARBA00004799"/>
    </source>
</evidence>
<dbReference type="AlphaFoldDB" id="A0A0K6I462"/>
<evidence type="ECO:0000256" key="17">
    <source>
        <dbReference type="ARBA" id="ARBA00047493"/>
    </source>
</evidence>
<dbReference type="InterPro" id="IPR036565">
    <property type="entry name" value="Mur-like_cat_sf"/>
</dbReference>
<dbReference type="Proteomes" id="UP000183649">
    <property type="component" value="Unassembled WGS sequence"/>
</dbReference>
<dbReference type="GO" id="GO:0005737">
    <property type="term" value="C:cytoplasm"/>
    <property type="evidence" value="ECO:0007669"/>
    <property type="project" value="TreeGrafter"/>
</dbReference>
<organism evidence="22 23">
    <name type="scientific">Thiomonas bhubaneswarensis</name>
    <dbReference type="NCBI Taxonomy" id="339866"/>
    <lineage>
        <taxon>Bacteria</taxon>
        <taxon>Pseudomonadati</taxon>
        <taxon>Pseudomonadota</taxon>
        <taxon>Betaproteobacteria</taxon>
        <taxon>Burkholderiales</taxon>
        <taxon>Thiomonas</taxon>
    </lineage>
</organism>
<evidence type="ECO:0000256" key="14">
    <source>
        <dbReference type="ARBA" id="ARBA00030048"/>
    </source>
</evidence>
<dbReference type="EMBL" id="CYHF01000006">
    <property type="protein sequence ID" value="CUA97876.1"/>
    <property type="molecule type" value="Genomic_DNA"/>
</dbReference>
<comment type="similarity">
    <text evidence="4">Belongs to the folylpolyglutamate synthase family.</text>
</comment>
<protein>
    <recommendedName>
        <fullName evidence="7">Dihydrofolate synthase/folylpolyglutamate synthase</fullName>
        <ecNumber evidence="5">6.3.2.12</ecNumber>
        <ecNumber evidence="6">6.3.2.17</ecNumber>
    </recommendedName>
    <alternativeName>
        <fullName evidence="16">Folylpoly-gamma-glutamate synthetase-dihydrofolate synthetase</fullName>
    </alternativeName>
    <alternativeName>
        <fullName evidence="14">Folylpolyglutamate synthetase</fullName>
    </alternativeName>
    <alternativeName>
        <fullName evidence="15">Tetrahydrofolylpolyglutamate synthase</fullName>
    </alternativeName>
</protein>
<comment type="catalytic activity">
    <reaction evidence="18">
        <text>10-formyltetrahydrofolyl-(gamma-L-Glu)(n) + L-glutamate + ATP = 10-formyltetrahydrofolyl-(gamma-L-Glu)(n+1) + ADP + phosphate + H(+)</text>
        <dbReference type="Rhea" id="RHEA:51904"/>
        <dbReference type="Rhea" id="RHEA-COMP:13088"/>
        <dbReference type="Rhea" id="RHEA-COMP:14300"/>
        <dbReference type="ChEBI" id="CHEBI:15378"/>
        <dbReference type="ChEBI" id="CHEBI:29985"/>
        <dbReference type="ChEBI" id="CHEBI:30616"/>
        <dbReference type="ChEBI" id="CHEBI:43474"/>
        <dbReference type="ChEBI" id="CHEBI:134413"/>
        <dbReference type="ChEBI" id="CHEBI:456216"/>
        <dbReference type="EC" id="6.3.2.17"/>
    </reaction>
</comment>
<dbReference type="GO" id="GO:0005524">
    <property type="term" value="F:ATP binding"/>
    <property type="evidence" value="ECO:0007669"/>
    <property type="project" value="UniProtKB-KW"/>
</dbReference>
<reference evidence="23" key="1">
    <citation type="submission" date="2015-08" db="EMBL/GenBank/DDBJ databases">
        <authorList>
            <person name="Varghese N."/>
        </authorList>
    </citation>
    <scope>NUCLEOTIDE SEQUENCE [LARGE SCALE GENOMIC DNA]</scope>
    <source>
        <strain evidence="23">DSM 18181</strain>
    </source>
</reference>
<dbReference type="InterPro" id="IPR036615">
    <property type="entry name" value="Mur_ligase_C_dom_sf"/>
</dbReference>
<dbReference type="EC" id="6.3.2.12" evidence="5"/>
<evidence type="ECO:0000256" key="19">
    <source>
        <dbReference type="ARBA" id="ARBA00049035"/>
    </source>
</evidence>
<dbReference type="GO" id="GO:0046656">
    <property type="term" value="P:folic acid biosynthetic process"/>
    <property type="evidence" value="ECO:0007669"/>
    <property type="project" value="UniProtKB-KW"/>
</dbReference>
<evidence type="ECO:0000256" key="18">
    <source>
        <dbReference type="ARBA" id="ARBA00047808"/>
    </source>
</evidence>
<dbReference type="SUPFAM" id="SSF53244">
    <property type="entry name" value="MurD-like peptide ligases, peptide-binding domain"/>
    <property type="match status" value="1"/>
</dbReference>
<keyword evidence="9" id="KW-0479">Metal-binding</keyword>
<dbReference type="RefSeq" id="WP_055450790.1">
    <property type="nucleotide sequence ID" value="NZ_CYHF01000006.1"/>
</dbReference>
<evidence type="ECO:0000256" key="10">
    <source>
        <dbReference type="ARBA" id="ARBA00022741"/>
    </source>
</evidence>
<feature type="domain" description="Mur ligase C-terminal" evidence="21">
    <location>
        <begin position="322"/>
        <end position="444"/>
    </location>
</feature>
<evidence type="ECO:0000256" key="6">
    <source>
        <dbReference type="ARBA" id="ARBA00013025"/>
    </source>
</evidence>
<evidence type="ECO:0000256" key="9">
    <source>
        <dbReference type="ARBA" id="ARBA00022723"/>
    </source>
</evidence>
<comment type="function">
    <text evidence="1">Functions in two distinct reactions of the de novo folate biosynthetic pathway. Catalyzes the addition of a glutamate residue to dihydropteroate (7,8-dihydropteroate or H2Pte) to form dihydrofolate (7,8-dihydrofolate monoglutamate or H2Pte-Glu). Also catalyzes successive additions of L-glutamate to tetrahydrofolate or 10-formyltetrahydrofolate or 5,10-methylenetetrahydrofolate, leading to folylpolyglutamate derivatives.</text>
</comment>
<comment type="pathway">
    <text evidence="3">Cofactor biosynthesis; tetrahydrofolylpolyglutamate biosynthesis.</text>
</comment>
<comment type="catalytic activity">
    <reaction evidence="19">
        <text>(6R)-5,10-methylenetetrahydrofolyl-(gamma-L-Glu)(n) + L-glutamate + ATP = (6R)-5,10-methylenetetrahydrofolyl-(gamma-L-Glu)(n+1) + ADP + phosphate + H(+)</text>
        <dbReference type="Rhea" id="RHEA:51912"/>
        <dbReference type="Rhea" id="RHEA-COMP:13257"/>
        <dbReference type="Rhea" id="RHEA-COMP:13258"/>
        <dbReference type="ChEBI" id="CHEBI:15378"/>
        <dbReference type="ChEBI" id="CHEBI:29985"/>
        <dbReference type="ChEBI" id="CHEBI:30616"/>
        <dbReference type="ChEBI" id="CHEBI:43474"/>
        <dbReference type="ChEBI" id="CHEBI:136572"/>
        <dbReference type="ChEBI" id="CHEBI:456216"/>
        <dbReference type="EC" id="6.3.2.17"/>
    </reaction>
</comment>
<keyword evidence="11" id="KW-0067">ATP-binding</keyword>
<evidence type="ECO:0000256" key="4">
    <source>
        <dbReference type="ARBA" id="ARBA00008276"/>
    </source>
</evidence>
<dbReference type="PIRSF" id="PIRSF001563">
    <property type="entry name" value="Folylpolyglu_synth"/>
    <property type="match status" value="1"/>
</dbReference>
<sequence>MAPTPHTLDGWLSHAESIHARAIDMGLERVQRVREIMQLQFVCPVITVAGTNGKGSTCAMLEAILLAAGYRVGVYTSPHLVHFEERCRIDGQAVQAQDLLPHFAAVERARLTAGPGATAVSLSYFEFTTLAILSLLASERPEGRAAPSPPPEGVKETWDGLAFPCERLDAVILEVGLGGRLDAVNVIDTDCAILTSIDLDHMEYLGPDREAIGREKAGIMRSGKPAIVSDPQAPASVLAHAKAIGADLWLAGRDFHYTHLPQQWSWQGRAQRRHSLAFPALRGANQLLNASGVLAALEAMQASLPVAAQAVREGFARAELPGRFQVLAGQPTLVLDVGHNPHAIAVLAENLDSMGYFPVTHAVFGAMADKDIAGMLRRMLPLIDVWHLCDLPTPRAATAQQIAESLIALKPQARIVLHADPIQALEAAAAEAELADRIVVFGSFYTVGGVMQKGLPRLHGKHLESSPQ</sequence>
<evidence type="ECO:0000256" key="16">
    <source>
        <dbReference type="ARBA" id="ARBA00032510"/>
    </source>
</evidence>
<evidence type="ECO:0000256" key="1">
    <source>
        <dbReference type="ARBA" id="ARBA00002714"/>
    </source>
</evidence>
<keyword evidence="13" id="KW-0289">Folate biosynthesis</keyword>
<dbReference type="GO" id="GO:0046654">
    <property type="term" value="P:tetrahydrofolate biosynthetic process"/>
    <property type="evidence" value="ECO:0007669"/>
    <property type="project" value="UniProtKB-UniPathway"/>
</dbReference>
<gene>
    <name evidence="22" type="ORF">Ga0061069_106123</name>
</gene>
<evidence type="ECO:0000256" key="3">
    <source>
        <dbReference type="ARBA" id="ARBA00005150"/>
    </source>
</evidence>
<dbReference type="OrthoDB" id="9809356at2"/>
<evidence type="ECO:0000256" key="5">
    <source>
        <dbReference type="ARBA" id="ARBA00013023"/>
    </source>
</evidence>
<evidence type="ECO:0000256" key="15">
    <source>
        <dbReference type="ARBA" id="ARBA00030592"/>
    </source>
</evidence>
<dbReference type="InterPro" id="IPR001645">
    <property type="entry name" value="Folylpolyglutamate_synth"/>
</dbReference>
<dbReference type="UniPathway" id="UPA00077">
    <property type="reaction ID" value="UER00157"/>
</dbReference>
<dbReference type="PANTHER" id="PTHR11136:SF0">
    <property type="entry name" value="DIHYDROFOLATE SYNTHETASE-RELATED"/>
    <property type="match status" value="1"/>
</dbReference>
<comment type="pathway">
    <text evidence="2">Cofactor biosynthesis; tetrahydrofolate biosynthesis; 7,8-dihydrofolate from 2-amino-4-hydroxy-6-hydroxymethyl-7,8-dihydropteridine diphosphate and 4-aminobenzoate: step 2/2.</text>
</comment>
<dbReference type="GO" id="GO:0004326">
    <property type="term" value="F:tetrahydrofolylpolyglutamate synthase activity"/>
    <property type="evidence" value="ECO:0007669"/>
    <property type="project" value="UniProtKB-EC"/>
</dbReference>
<keyword evidence="12" id="KW-0460">Magnesium</keyword>
<evidence type="ECO:0000259" key="21">
    <source>
        <dbReference type="Pfam" id="PF02875"/>
    </source>
</evidence>
<keyword evidence="23" id="KW-1185">Reference proteome</keyword>
<evidence type="ECO:0000313" key="23">
    <source>
        <dbReference type="Proteomes" id="UP000183649"/>
    </source>
</evidence>
<name>A0A0K6I462_9BURK</name>
<keyword evidence="8" id="KW-0436">Ligase</keyword>
<keyword evidence="10" id="KW-0547">Nucleotide-binding</keyword>
<evidence type="ECO:0000256" key="7">
    <source>
        <dbReference type="ARBA" id="ARBA00019357"/>
    </source>
</evidence>
<evidence type="ECO:0000313" key="22">
    <source>
        <dbReference type="EMBL" id="CUA97876.1"/>
    </source>
</evidence>
<dbReference type="STRING" id="339866.GCA_001418255_01915"/>
<evidence type="ECO:0000256" key="20">
    <source>
        <dbReference type="ARBA" id="ARBA00049161"/>
    </source>
</evidence>
<evidence type="ECO:0000256" key="12">
    <source>
        <dbReference type="ARBA" id="ARBA00022842"/>
    </source>
</evidence>
<accession>A0A0K6I462</accession>
<evidence type="ECO:0000256" key="13">
    <source>
        <dbReference type="ARBA" id="ARBA00022909"/>
    </source>
</evidence>
<evidence type="ECO:0000256" key="8">
    <source>
        <dbReference type="ARBA" id="ARBA00022598"/>
    </source>
</evidence>
<dbReference type="Gene3D" id="3.90.190.20">
    <property type="entry name" value="Mur ligase, C-terminal domain"/>
    <property type="match status" value="1"/>
</dbReference>
<dbReference type="Pfam" id="PF02875">
    <property type="entry name" value="Mur_ligase_C"/>
    <property type="match status" value="1"/>
</dbReference>
<dbReference type="Gene3D" id="3.40.1190.10">
    <property type="entry name" value="Mur-like, catalytic domain"/>
    <property type="match status" value="1"/>
</dbReference>
<comment type="catalytic activity">
    <reaction evidence="17">
        <text>(6S)-5,6,7,8-tetrahydrofolyl-(gamma-L-Glu)(n) + L-glutamate + ATP = (6S)-5,6,7,8-tetrahydrofolyl-(gamma-L-Glu)(n+1) + ADP + phosphate + H(+)</text>
        <dbReference type="Rhea" id="RHEA:10580"/>
        <dbReference type="Rhea" id="RHEA-COMP:14738"/>
        <dbReference type="Rhea" id="RHEA-COMP:14740"/>
        <dbReference type="ChEBI" id="CHEBI:15378"/>
        <dbReference type="ChEBI" id="CHEBI:29985"/>
        <dbReference type="ChEBI" id="CHEBI:30616"/>
        <dbReference type="ChEBI" id="CHEBI:43474"/>
        <dbReference type="ChEBI" id="CHEBI:141005"/>
        <dbReference type="ChEBI" id="CHEBI:456216"/>
        <dbReference type="EC" id="6.3.2.17"/>
    </reaction>
</comment>
<dbReference type="PANTHER" id="PTHR11136">
    <property type="entry name" value="FOLYLPOLYGLUTAMATE SYNTHASE-RELATED"/>
    <property type="match status" value="1"/>
</dbReference>
<comment type="catalytic activity">
    <reaction evidence="20">
        <text>7,8-dihydropteroate + L-glutamate + ATP = 7,8-dihydrofolate + ADP + phosphate + H(+)</text>
        <dbReference type="Rhea" id="RHEA:23584"/>
        <dbReference type="ChEBI" id="CHEBI:15378"/>
        <dbReference type="ChEBI" id="CHEBI:17839"/>
        <dbReference type="ChEBI" id="CHEBI:29985"/>
        <dbReference type="ChEBI" id="CHEBI:30616"/>
        <dbReference type="ChEBI" id="CHEBI:43474"/>
        <dbReference type="ChEBI" id="CHEBI:57451"/>
        <dbReference type="ChEBI" id="CHEBI:456216"/>
        <dbReference type="EC" id="6.3.2.12"/>
    </reaction>
</comment>
<dbReference type="SUPFAM" id="SSF53623">
    <property type="entry name" value="MurD-like peptide ligases, catalytic domain"/>
    <property type="match status" value="2"/>
</dbReference>
<dbReference type="InterPro" id="IPR004101">
    <property type="entry name" value="Mur_ligase_C"/>
</dbReference>